<sequence>MPFATYKRVNGTVGLIQLDDGRSNAFGHQMLHEAYECLLEAEKDLLECAGALVLVGNSKVLSSGFDLQTMMQGPDCAKNLVNAGAALMERLVLFPRPLVIGATGHAIALGAFALLTGDYRIGAATVGGKPLKVGLNETANGMNMPNFFCEGARHALAPQYLREAVALGLIFNAERAQVVGFLDEAVPQDQVVEAAVTKAGELAKWCKHPAFHNNKRLVHAPLADRVARGRKEQADGEGMKWLNPPAKL</sequence>
<keyword evidence="3" id="KW-1185">Reference proteome</keyword>
<feature type="compositionally biased region" description="Basic and acidic residues" evidence="1">
    <location>
        <begin position="228"/>
        <end position="238"/>
    </location>
</feature>
<dbReference type="PANTHER" id="PTHR11941">
    <property type="entry name" value="ENOYL-COA HYDRATASE-RELATED"/>
    <property type="match status" value="1"/>
</dbReference>
<dbReference type="OrthoDB" id="1696280at2759"/>
<keyword evidence="2" id="KW-0413">Isomerase</keyword>
<dbReference type="Pfam" id="PF00378">
    <property type="entry name" value="ECH_1"/>
    <property type="match status" value="1"/>
</dbReference>
<gene>
    <name evidence="2" type="primary">Eci1</name>
    <name evidence="2" type="ORF">AK812_SmicGene17840</name>
</gene>
<dbReference type="InterPro" id="IPR001753">
    <property type="entry name" value="Enoyl-CoA_hydra/iso"/>
</dbReference>
<name>A0A1Q9DWP4_SYMMI</name>
<proteinExistence type="predicted"/>
<dbReference type="Proteomes" id="UP000186817">
    <property type="component" value="Unassembled WGS sequence"/>
</dbReference>
<dbReference type="PANTHER" id="PTHR11941:SF54">
    <property type="entry name" value="ENOYL-COA HYDRATASE, MITOCHONDRIAL"/>
    <property type="match status" value="1"/>
</dbReference>
<dbReference type="GO" id="GO:0006635">
    <property type="term" value="P:fatty acid beta-oxidation"/>
    <property type="evidence" value="ECO:0007669"/>
    <property type="project" value="TreeGrafter"/>
</dbReference>
<dbReference type="InterPro" id="IPR029045">
    <property type="entry name" value="ClpP/crotonase-like_dom_sf"/>
</dbReference>
<protein>
    <submittedName>
        <fullName evidence="2">Enoyl-CoA delta isomerase 1, mitochondrial</fullName>
    </submittedName>
</protein>
<evidence type="ECO:0000256" key="1">
    <source>
        <dbReference type="SAM" id="MobiDB-lite"/>
    </source>
</evidence>
<dbReference type="EMBL" id="LSRX01000356">
    <property type="protein sequence ID" value="OLP99586.1"/>
    <property type="molecule type" value="Genomic_DNA"/>
</dbReference>
<accession>A0A1Q9DWP4</accession>
<dbReference type="CDD" id="cd06558">
    <property type="entry name" value="crotonase-like"/>
    <property type="match status" value="1"/>
</dbReference>
<evidence type="ECO:0000313" key="2">
    <source>
        <dbReference type="EMBL" id="OLP99586.1"/>
    </source>
</evidence>
<dbReference type="Gene3D" id="3.90.226.10">
    <property type="entry name" value="2-enoyl-CoA Hydratase, Chain A, domain 1"/>
    <property type="match status" value="1"/>
</dbReference>
<dbReference type="AlphaFoldDB" id="A0A1Q9DWP4"/>
<dbReference type="GO" id="GO:0016853">
    <property type="term" value="F:isomerase activity"/>
    <property type="evidence" value="ECO:0007669"/>
    <property type="project" value="UniProtKB-KW"/>
</dbReference>
<reference evidence="2 3" key="1">
    <citation type="submission" date="2016-02" db="EMBL/GenBank/DDBJ databases">
        <title>Genome analysis of coral dinoflagellate symbionts highlights evolutionary adaptations to a symbiotic lifestyle.</title>
        <authorList>
            <person name="Aranda M."/>
            <person name="Li Y."/>
            <person name="Liew Y.J."/>
            <person name="Baumgarten S."/>
            <person name="Simakov O."/>
            <person name="Wilson M."/>
            <person name="Piel J."/>
            <person name="Ashoor H."/>
            <person name="Bougouffa S."/>
            <person name="Bajic V.B."/>
            <person name="Ryu T."/>
            <person name="Ravasi T."/>
            <person name="Bayer T."/>
            <person name="Micklem G."/>
            <person name="Kim H."/>
            <person name="Bhak J."/>
            <person name="Lajeunesse T.C."/>
            <person name="Voolstra C.R."/>
        </authorList>
    </citation>
    <scope>NUCLEOTIDE SEQUENCE [LARGE SCALE GENOMIC DNA]</scope>
    <source>
        <strain evidence="2 3">CCMP2467</strain>
    </source>
</reference>
<feature type="region of interest" description="Disordered" evidence="1">
    <location>
        <begin position="228"/>
        <end position="248"/>
    </location>
</feature>
<organism evidence="2 3">
    <name type="scientific">Symbiodinium microadriaticum</name>
    <name type="common">Dinoflagellate</name>
    <name type="synonym">Zooxanthella microadriatica</name>
    <dbReference type="NCBI Taxonomy" id="2951"/>
    <lineage>
        <taxon>Eukaryota</taxon>
        <taxon>Sar</taxon>
        <taxon>Alveolata</taxon>
        <taxon>Dinophyceae</taxon>
        <taxon>Suessiales</taxon>
        <taxon>Symbiodiniaceae</taxon>
        <taxon>Symbiodinium</taxon>
    </lineage>
</organism>
<dbReference type="SUPFAM" id="SSF52096">
    <property type="entry name" value="ClpP/crotonase"/>
    <property type="match status" value="1"/>
</dbReference>
<evidence type="ECO:0000313" key="3">
    <source>
        <dbReference type="Proteomes" id="UP000186817"/>
    </source>
</evidence>
<comment type="caution">
    <text evidence="2">The sequence shown here is derived from an EMBL/GenBank/DDBJ whole genome shotgun (WGS) entry which is preliminary data.</text>
</comment>
<dbReference type="NCBIfam" id="NF004858">
    <property type="entry name" value="PRK06213.1"/>
    <property type="match status" value="1"/>
</dbReference>